<feature type="transmembrane region" description="Helical" evidence="5">
    <location>
        <begin position="30"/>
        <end position="49"/>
    </location>
</feature>
<evidence type="ECO:0000313" key="8">
    <source>
        <dbReference type="Proteomes" id="UP000027997"/>
    </source>
</evidence>
<name>A0A081K863_9GAMM</name>
<evidence type="ECO:0000256" key="3">
    <source>
        <dbReference type="ARBA" id="ARBA00022989"/>
    </source>
</evidence>
<dbReference type="InterPro" id="IPR004481">
    <property type="entry name" value="K/Na/Ca-exchanger"/>
</dbReference>
<evidence type="ECO:0000256" key="4">
    <source>
        <dbReference type="ARBA" id="ARBA00023136"/>
    </source>
</evidence>
<organism evidence="7 8">
    <name type="scientific">Endozoicomonas elysicola</name>
    <dbReference type="NCBI Taxonomy" id="305900"/>
    <lineage>
        <taxon>Bacteria</taxon>
        <taxon>Pseudomonadati</taxon>
        <taxon>Pseudomonadota</taxon>
        <taxon>Gammaproteobacteria</taxon>
        <taxon>Oceanospirillales</taxon>
        <taxon>Endozoicomonadaceae</taxon>
        <taxon>Endozoicomonas</taxon>
    </lineage>
</organism>
<feature type="transmembrane region" description="Helical" evidence="5">
    <location>
        <begin position="265"/>
        <end position="286"/>
    </location>
</feature>
<dbReference type="PANTHER" id="PTHR10846:SF8">
    <property type="entry name" value="INNER MEMBRANE PROTEIN YRBG"/>
    <property type="match status" value="1"/>
</dbReference>
<keyword evidence="8" id="KW-1185">Reference proteome</keyword>
<dbReference type="EMBL" id="JOJP01000001">
    <property type="protein sequence ID" value="KEI70339.1"/>
    <property type="molecule type" value="Genomic_DNA"/>
</dbReference>
<accession>A0A081K863</accession>
<keyword evidence="2 5" id="KW-0812">Transmembrane</keyword>
<feature type="transmembrane region" description="Helical" evidence="5">
    <location>
        <begin position="202"/>
        <end position="223"/>
    </location>
</feature>
<feature type="domain" description="Sodium/calcium exchanger membrane region" evidence="6">
    <location>
        <begin position="173"/>
        <end position="327"/>
    </location>
</feature>
<feature type="transmembrane region" description="Helical" evidence="5">
    <location>
        <begin position="128"/>
        <end position="146"/>
    </location>
</feature>
<reference evidence="7 8" key="1">
    <citation type="submission" date="2014-06" db="EMBL/GenBank/DDBJ databases">
        <title>Whole Genome Sequences of Three Symbiotic Endozoicomonas Bacteria.</title>
        <authorList>
            <person name="Neave M.J."/>
            <person name="Apprill A."/>
            <person name="Voolstra C.R."/>
        </authorList>
    </citation>
    <scope>NUCLEOTIDE SEQUENCE [LARGE SCALE GENOMIC DNA]</scope>
    <source>
        <strain evidence="7 8">DSM 22380</strain>
    </source>
</reference>
<feature type="domain" description="Sodium/calcium exchanger membrane region" evidence="6">
    <location>
        <begin position="7"/>
        <end position="146"/>
    </location>
</feature>
<dbReference type="GO" id="GO:0005886">
    <property type="term" value="C:plasma membrane"/>
    <property type="evidence" value="ECO:0007669"/>
    <property type="project" value="TreeGrafter"/>
</dbReference>
<dbReference type="NCBIfam" id="TIGR00367">
    <property type="entry name" value="calcium/sodium antiporter"/>
    <property type="match status" value="1"/>
</dbReference>
<dbReference type="GO" id="GO:0005262">
    <property type="term" value="F:calcium channel activity"/>
    <property type="evidence" value="ECO:0007669"/>
    <property type="project" value="TreeGrafter"/>
</dbReference>
<comment type="caution">
    <text evidence="7">The sequence shown here is derived from an EMBL/GenBank/DDBJ whole genome shotgun (WGS) entry which is preliminary data.</text>
</comment>
<dbReference type="eggNOG" id="COG0530">
    <property type="taxonomic scope" value="Bacteria"/>
</dbReference>
<dbReference type="PANTHER" id="PTHR10846">
    <property type="entry name" value="SODIUM/POTASSIUM/CALCIUM EXCHANGER"/>
    <property type="match status" value="1"/>
</dbReference>
<evidence type="ECO:0000256" key="5">
    <source>
        <dbReference type="SAM" id="Phobius"/>
    </source>
</evidence>
<dbReference type="Proteomes" id="UP000027997">
    <property type="component" value="Unassembled WGS sequence"/>
</dbReference>
<feature type="transmembrane region" description="Helical" evidence="5">
    <location>
        <begin position="173"/>
        <end position="190"/>
    </location>
</feature>
<keyword evidence="4 5" id="KW-0472">Membrane</keyword>
<dbReference type="AlphaFoldDB" id="A0A081K863"/>
<protein>
    <recommendedName>
        <fullName evidence="6">Sodium/calcium exchanger membrane region domain-containing protein</fullName>
    </recommendedName>
</protein>
<dbReference type="GO" id="GO:0008273">
    <property type="term" value="F:calcium, potassium:sodium antiporter activity"/>
    <property type="evidence" value="ECO:0007669"/>
    <property type="project" value="TreeGrafter"/>
</dbReference>
<evidence type="ECO:0000256" key="1">
    <source>
        <dbReference type="ARBA" id="ARBA00004141"/>
    </source>
</evidence>
<feature type="transmembrane region" description="Helical" evidence="5">
    <location>
        <begin position="103"/>
        <end position="122"/>
    </location>
</feature>
<proteinExistence type="predicted"/>
<dbReference type="Pfam" id="PF01699">
    <property type="entry name" value="Na_Ca_ex"/>
    <property type="match status" value="2"/>
</dbReference>
<evidence type="ECO:0000256" key="2">
    <source>
        <dbReference type="ARBA" id="ARBA00022692"/>
    </source>
</evidence>
<dbReference type="InterPro" id="IPR004837">
    <property type="entry name" value="NaCa_Exmemb"/>
</dbReference>
<keyword evidence="3 5" id="KW-1133">Transmembrane helix</keyword>
<dbReference type="GO" id="GO:0006874">
    <property type="term" value="P:intracellular calcium ion homeostasis"/>
    <property type="evidence" value="ECO:0007669"/>
    <property type="project" value="TreeGrafter"/>
</dbReference>
<dbReference type="STRING" id="305900.GV64_05995"/>
<feature type="transmembrane region" description="Helical" evidence="5">
    <location>
        <begin position="235"/>
        <end position="259"/>
    </location>
</feature>
<dbReference type="InterPro" id="IPR044880">
    <property type="entry name" value="NCX_ion-bd_dom_sf"/>
</dbReference>
<comment type="subcellular location">
    <subcellularLocation>
        <location evidence="1">Membrane</location>
        <topology evidence="1">Multi-pass membrane protein</topology>
    </subcellularLocation>
</comment>
<evidence type="ECO:0000259" key="6">
    <source>
        <dbReference type="Pfam" id="PF01699"/>
    </source>
</evidence>
<feature type="transmembrane region" description="Helical" evidence="5">
    <location>
        <begin position="307"/>
        <end position="328"/>
    </location>
</feature>
<dbReference type="Gene3D" id="1.20.1420.30">
    <property type="entry name" value="NCX, central ion-binding region"/>
    <property type="match status" value="1"/>
</dbReference>
<gene>
    <name evidence="7" type="ORF">GV64_05995</name>
</gene>
<evidence type="ECO:0000313" key="7">
    <source>
        <dbReference type="EMBL" id="KEI70339.1"/>
    </source>
</evidence>
<sequence length="331" mass="34611">MSILQFILAVAAGFIALCWSANRLVEVASTLAFRLGMPLLTIGVTVVAFGTSAPELMVSSVAAFNASGGIAIGNVVGSNIVNIGLILAIGGLIAPLVVKARIVYRELSILLVATLATALMLLDGVLSVWDGAILFVVFIAYCFYLLKSSAGQEGEQDIPVLPISTLRASMESLVMLVILVLGSQLLVWGAKGIALAMGVNELVIGLTLVAFGTSLPELAAVVVSARKGLHDMTAATVIGSNIFNILGVLGVSGIIGQGITVDAVALRIDILTMVVMTILLAVVVYSSKASFESEKQHGNLPASIWKISGYKCLILLFTFVAYMAWLIVKSM</sequence>